<gene>
    <name evidence="2" type="ORF">AB0I59_09535</name>
</gene>
<feature type="transmembrane region" description="Helical" evidence="1">
    <location>
        <begin position="145"/>
        <end position="164"/>
    </location>
</feature>
<name>A0ABV3GB50_MICGL</name>
<keyword evidence="1" id="KW-0472">Membrane</keyword>
<protein>
    <submittedName>
        <fullName evidence="2">YoaK family protein</fullName>
    </submittedName>
</protein>
<feature type="transmembrane region" description="Helical" evidence="1">
    <location>
        <begin position="46"/>
        <end position="67"/>
    </location>
</feature>
<dbReference type="InterPro" id="IPR010699">
    <property type="entry name" value="DUF1275"/>
</dbReference>
<dbReference type="PANTHER" id="PTHR37314:SF4">
    <property type="entry name" value="UPF0700 TRANSMEMBRANE PROTEIN YOAK"/>
    <property type="match status" value="1"/>
</dbReference>
<evidence type="ECO:0000313" key="2">
    <source>
        <dbReference type="EMBL" id="MEV0968865.1"/>
    </source>
</evidence>
<dbReference type="Pfam" id="PF06912">
    <property type="entry name" value="DUF1275"/>
    <property type="match status" value="1"/>
</dbReference>
<keyword evidence="1" id="KW-1133">Transmembrane helix</keyword>
<dbReference type="EMBL" id="JBFALK010000004">
    <property type="protein sequence ID" value="MEV0968865.1"/>
    <property type="molecule type" value="Genomic_DNA"/>
</dbReference>
<keyword evidence="3" id="KW-1185">Reference proteome</keyword>
<evidence type="ECO:0000256" key="1">
    <source>
        <dbReference type="SAM" id="Phobius"/>
    </source>
</evidence>
<dbReference type="RefSeq" id="WP_358131706.1">
    <property type="nucleotide sequence ID" value="NZ_JBFALK010000004.1"/>
</dbReference>
<feature type="transmembrane region" description="Helical" evidence="1">
    <location>
        <begin position="176"/>
        <end position="196"/>
    </location>
</feature>
<organism evidence="2 3">
    <name type="scientific">Microtetraspora glauca</name>
    <dbReference type="NCBI Taxonomy" id="1996"/>
    <lineage>
        <taxon>Bacteria</taxon>
        <taxon>Bacillati</taxon>
        <taxon>Actinomycetota</taxon>
        <taxon>Actinomycetes</taxon>
        <taxon>Streptosporangiales</taxon>
        <taxon>Streptosporangiaceae</taxon>
        <taxon>Microtetraspora</taxon>
    </lineage>
</organism>
<keyword evidence="1" id="KW-0812">Transmembrane</keyword>
<dbReference type="Proteomes" id="UP001551675">
    <property type="component" value="Unassembled WGS sequence"/>
</dbReference>
<dbReference type="PANTHER" id="PTHR37314">
    <property type="entry name" value="SLR0142 PROTEIN"/>
    <property type="match status" value="1"/>
</dbReference>
<evidence type="ECO:0000313" key="3">
    <source>
        <dbReference type="Proteomes" id="UP001551675"/>
    </source>
</evidence>
<comment type="caution">
    <text evidence="2">The sequence shown here is derived from an EMBL/GenBank/DDBJ whole genome shotgun (WGS) entry which is preliminary data.</text>
</comment>
<feature type="transmembrane region" description="Helical" evidence="1">
    <location>
        <begin position="88"/>
        <end position="108"/>
    </location>
</feature>
<proteinExistence type="predicted"/>
<accession>A0ABV3GB50</accession>
<sequence length="227" mass="22890">MTTPRLTLFAVILTFGTGAVDAAAYIRLGGVFSSVMTGNLVLAGYAISSTTLSMALHTAVAFAGYIMGTALGTRIAGHPRPDEPIWPARVTTTLAVELVVIACFSVGWEMTGGNPAIFAEHVLLALSALAMGMQSAAMRGLGGHAALSTTYLTGTLTGVVAALLTPRDGTRFDLRGMAMLAALTGGAACGATLIAVAPSLFPAIPLSTLALVVVAARITWPTGAGAG</sequence>
<reference evidence="2 3" key="1">
    <citation type="submission" date="2024-06" db="EMBL/GenBank/DDBJ databases">
        <title>The Natural Products Discovery Center: Release of the First 8490 Sequenced Strains for Exploring Actinobacteria Biosynthetic Diversity.</title>
        <authorList>
            <person name="Kalkreuter E."/>
            <person name="Kautsar S.A."/>
            <person name="Yang D."/>
            <person name="Bader C.D."/>
            <person name="Teijaro C.N."/>
            <person name="Fluegel L."/>
            <person name="Davis C.M."/>
            <person name="Simpson J.R."/>
            <person name="Lauterbach L."/>
            <person name="Steele A.D."/>
            <person name="Gui C."/>
            <person name="Meng S."/>
            <person name="Li G."/>
            <person name="Viehrig K."/>
            <person name="Ye F."/>
            <person name="Su P."/>
            <person name="Kiefer A.F."/>
            <person name="Nichols A."/>
            <person name="Cepeda A.J."/>
            <person name="Yan W."/>
            <person name="Fan B."/>
            <person name="Jiang Y."/>
            <person name="Adhikari A."/>
            <person name="Zheng C.-J."/>
            <person name="Schuster L."/>
            <person name="Cowan T.M."/>
            <person name="Smanski M.J."/>
            <person name="Chevrette M.G."/>
            <person name="De Carvalho L.P.S."/>
            <person name="Shen B."/>
        </authorList>
    </citation>
    <scope>NUCLEOTIDE SEQUENCE [LARGE SCALE GENOMIC DNA]</scope>
    <source>
        <strain evidence="2 3">NPDC050100</strain>
    </source>
</reference>